<name>A0A9X0BJX1_9EURO</name>
<comment type="caution">
    <text evidence="1">The sequence shown here is derived from an EMBL/GenBank/DDBJ whole genome shotgun (WGS) entry which is preliminary data.</text>
</comment>
<gene>
    <name evidence="1" type="ORF">N7530_007135</name>
</gene>
<accession>A0A9X0BJX1</accession>
<evidence type="ECO:0000313" key="1">
    <source>
        <dbReference type="EMBL" id="KAJ5469778.1"/>
    </source>
</evidence>
<reference evidence="1" key="2">
    <citation type="journal article" date="2023" name="IMA Fungus">
        <title>Comparative genomic study of the Penicillium genus elucidates a diverse pangenome and 15 lateral gene transfer events.</title>
        <authorList>
            <person name="Petersen C."/>
            <person name="Sorensen T."/>
            <person name="Nielsen M.R."/>
            <person name="Sondergaard T.E."/>
            <person name="Sorensen J.L."/>
            <person name="Fitzpatrick D.A."/>
            <person name="Frisvad J.C."/>
            <person name="Nielsen K.L."/>
        </authorList>
    </citation>
    <scope>NUCLEOTIDE SEQUENCE</scope>
    <source>
        <strain evidence="1">IBT 17660</strain>
    </source>
</reference>
<evidence type="ECO:0000313" key="2">
    <source>
        <dbReference type="Proteomes" id="UP001147760"/>
    </source>
</evidence>
<reference evidence="1" key="1">
    <citation type="submission" date="2022-12" db="EMBL/GenBank/DDBJ databases">
        <authorList>
            <person name="Petersen C."/>
        </authorList>
    </citation>
    <scope>NUCLEOTIDE SEQUENCE</scope>
    <source>
        <strain evidence="1">IBT 17660</strain>
    </source>
</reference>
<dbReference type="OrthoDB" id="4479484at2759"/>
<protein>
    <submittedName>
        <fullName evidence="1">Uncharacterized protein</fullName>
    </submittedName>
</protein>
<dbReference type="EMBL" id="JAPWDO010000005">
    <property type="protein sequence ID" value="KAJ5469778.1"/>
    <property type="molecule type" value="Genomic_DNA"/>
</dbReference>
<dbReference type="Proteomes" id="UP001147760">
    <property type="component" value="Unassembled WGS sequence"/>
</dbReference>
<sequence>MAVHALLIGPGIYLGFVWTKNLAPSISENRAVFITYIVGLSVWYSIYALSNIVIADTSEVSESVVYQRLNAAQSEPPTTGAYSTTLNKANREARFRSFSSEVQQVFREAAQLRRGLAALDDRIVQLCESLDLPDGIPQ</sequence>
<proteinExistence type="predicted"/>
<organism evidence="1 2">
    <name type="scientific">Penicillium desertorum</name>
    <dbReference type="NCBI Taxonomy" id="1303715"/>
    <lineage>
        <taxon>Eukaryota</taxon>
        <taxon>Fungi</taxon>
        <taxon>Dikarya</taxon>
        <taxon>Ascomycota</taxon>
        <taxon>Pezizomycotina</taxon>
        <taxon>Eurotiomycetes</taxon>
        <taxon>Eurotiomycetidae</taxon>
        <taxon>Eurotiales</taxon>
        <taxon>Aspergillaceae</taxon>
        <taxon>Penicillium</taxon>
    </lineage>
</organism>
<keyword evidence="2" id="KW-1185">Reference proteome</keyword>
<dbReference type="AlphaFoldDB" id="A0A9X0BJX1"/>